<gene>
    <name evidence="1" type="ORF">SAMN02982929_05312</name>
    <name evidence="2" type="ORF">SAMN05216506_107288</name>
</gene>
<dbReference type="GO" id="GO:0004519">
    <property type="term" value="F:endonuclease activity"/>
    <property type="evidence" value="ECO:0007669"/>
    <property type="project" value="UniProtKB-KW"/>
</dbReference>
<dbReference type="InterPro" id="IPR004211">
    <property type="entry name" value="Endonuclease_7"/>
</dbReference>
<protein>
    <submittedName>
        <fullName evidence="1">Recombination endonuclease VII</fullName>
    </submittedName>
</protein>
<dbReference type="EMBL" id="FNVB01000008">
    <property type="protein sequence ID" value="SEG90784.1"/>
    <property type="molecule type" value="Genomic_DNA"/>
</dbReference>
<evidence type="ECO:0000313" key="4">
    <source>
        <dbReference type="Proteomes" id="UP000236729"/>
    </source>
</evidence>
<keyword evidence="1" id="KW-0540">Nuclease</keyword>
<dbReference type="InterPro" id="IPR038563">
    <property type="entry name" value="Endonuclease_7_sf"/>
</dbReference>
<dbReference type="SUPFAM" id="SSF54060">
    <property type="entry name" value="His-Me finger endonucleases"/>
    <property type="match status" value="1"/>
</dbReference>
<proteinExistence type="predicted"/>
<dbReference type="EMBL" id="FOME01000007">
    <property type="protein sequence ID" value="SFD93823.1"/>
    <property type="molecule type" value="Genomic_DNA"/>
</dbReference>
<dbReference type="Pfam" id="PF02945">
    <property type="entry name" value="Endonuclease_7"/>
    <property type="match status" value="1"/>
</dbReference>
<keyword evidence="3" id="KW-1185">Reference proteome</keyword>
<dbReference type="Gene3D" id="3.40.1800.10">
    <property type="entry name" value="His-Me finger endonucleases"/>
    <property type="match status" value="1"/>
</dbReference>
<dbReference type="RefSeq" id="WP_093354402.1">
    <property type="nucleotide sequence ID" value="NZ_FNVB01000008.1"/>
</dbReference>
<evidence type="ECO:0000313" key="2">
    <source>
        <dbReference type="EMBL" id="SFD93823.1"/>
    </source>
</evidence>
<dbReference type="Proteomes" id="UP000236729">
    <property type="component" value="Unassembled WGS sequence"/>
</dbReference>
<organism evidence="1 4">
    <name type="scientific">Saccharopolyspora kobensis</name>
    <dbReference type="NCBI Taxonomy" id="146035"/>
    <lineage>
        <taxon>Bacteria</taxon>
        <taxon>Bacillati</taxon>
        <taxon>Actinomycetota</taxon>
        <taxon>Actinomycetes</taxon>
        <taxon>Pseudonocardiales</taxon>
        <taxon>Pseudonocardiaceae</taxon>
        <taxon>Saccharopolyspora</taxon>
    </lineage>
</organism>
<sequence length="344" mass="38435">MRGRNIRRPMEFNGHRFEESVLTCLSGGPTEHWSIDVPTVLWMLERIAEGDVDANTVRNKLRQATLWDSGCCGECDRASEHYDDARARHEEAVQQWNSQQAQFDPAGYPYILTNGKIHVRECHHPGRPTPPRFPESLHEFAMLFDHCGGNMGRVFEELIHEASGGAQWLSVHEVQTRIARYGVQAVKAKLCRSCKPSLPDLAPEATMLQPACWSWPADPVTLDQLRAEAALTPTSDSHVLPEQRASYATLERWHNDRCAVCGEVPKRGRLVRDHDHASGTIRGLLCNSCNITEARSPSVLFANYRKQPPSSILKIEVLYLPAGFQPGAGHLPAVAKDTISQHAN</sequence>
<accession>A0A1H6E0S0</accession>
<keyword evidence="1" id="KW-0255">Endonuclease</keyword>
<reference evidence="1" key="2">
    <citation type="submission" date="2016-10" db="EMBL/GenBank/DDBJ databases">
        <authorList>
            <person name="de Groot N.N."/>
        </authorList>
    </citation>
    <scope>NUCLEOTIDE SEQUENCE [LARGE SCALE GENOMIC DNA]</scope>
    <source>
        <strain evidence="1">ATCC 20501</strain>
    </source>
</reference>
<name>A0A1H6E0S0_9PSEU</name>
<keyword evidence="1" id="KW-0378">Hydrolase</keyword>
<reference evidence="3 4" key="1">
    <citation type="submission" date="2016-10" db="EMBL/GenBank/DDBJ databases">
        <authorList>
            <person name="Varghese N."/>
            <person name="Submissions S."/>
        </authorList>
    </citation>
    <scope>NUCLEOTIDE SEQUENCE [LARGE SCALE GENOMIC DNA]</scope>
    <source>
        <strain evidence="4">ATCC 20501</strain>
        <strain evidence="2 3">CGMCC 4.3529</strain>
    </source>
</reference>
<evidence type="ECO:0000313" key="3">
    <source>
        <dbReference type="Proteomes" id="UP000199690"/>
    </source>
</evidence>
<dbReference type="InterPro" id="IPR044925">
    <property type="entry name" value="His-Me_finger_sf"/>
</dbReference>
<accession>A0A1I1WK79</accession>
<evidence type="ECO:0000313" key="1">
    <source>
        <dbReference type="EMBL" id="SEG90784.1"/>
    </source>
</evidence>
<dbReference type="Proteomes" id="UP000199690">
    <property type="component" value="Unassembled WGS sequence"/>
</dbReference>
<dbReference type="AlphaFoldDB" id="A0A1H6E0S0"/>